<dbReference type="Pfam" id="PF08309">
    <property type="entry name" value="LVIVD"/>
    <property type="match status" value="2"/>
</dbReference>
<evidence type="ECO:0000256" key="1">
    <source>
        <dbReference type="SAM" id="MobiDB-lite"/>
    </source>
</evidence>
<dbReference type="AlphaFoldDB" id="A0A1H1BCB4"/>
<name>A0A1H1BCB4_NATTX</name>
<reference evidence="3" key="1">
    <citation type="submission" date="2016-10" db="EMBL/GenBank/DDBJ databases">
        <authorList>
            <person name="Varghese N."/>
            <person name="Submissions S."/>
        </authorList>
    </citation>
    <scope>NUCLEOTIDE SEQUENCE [LARGE SCALE GENOMIC DNA]</scope>
    <source>
        <strain evidence="3">DSM 24767</strain>
    </source>
</reference>
<dbReference type="InterPro" id="IPR013211">
    <property type="entry name" value="LVIVD"/>
</dbReference>
<dbReference type="Proteomes" id="UP000198848">
    <property type="component" value="Unassembled WGS sequence"/>
</dbReference>
<dbReference type="EMBL" id="FNLC01000001">
    <property type="protein sequence ID" value="SDQ49537.1"/>
    <property type="molecule type" value="Genomic_DNA"/>
</dbReference>
<dbReference type="OrthoDB" id="134269at2157"/>
<evidence type="ECO:0000313" key="3">
    <source>
        <dbReference type="Proteomes" id="UP000198848"/>
    </source>
</evidence>
<accession>A0A1H1BCB4</accession>
<dbReference type="STRING" id="1095778.SAMN04489842_0997"/>
<protein>
    <submittedName>
        <fullName evidence="2">LVIVD repeat-containing protein</fullName>
    </submittedName>
</protein>
<keyword evidence="3" id="KW-1185">Reference proteome</keyword>
<evidence type="ECO:0000313" key="2">
    <source>
        <dbReference type="EMBL" id="SDQ49537.1"/>
    </source>
</evidence>
<proteinExistence type="predicted"/>
<organism evidence="2 3">
    <name type="scientific">Natronobacterium texcoconense</name>
    <dbReference type="NCBI Taxonomy" id="1095778"/>
    <lineage>
        <taxon>Archaea</taxon>
        <taxon>Methanobacteriati</taxon>
        <taxon>Methanobacteriota</taxon>
        <taxon>Stenosarchaea group</taxon>
        <taxon>Halobacteria</taxon>
        <taxon>Halobacteriales</taxon>
        <taxon>Natrialbaceae</taxon>
        <taxon>Natronobacterium</taxon>
    </lineage>
</organism>
<sequence length="493" mass="53065">MQRRTLLRRSGTLAFALPVSGSTAAGAASVTGSSVATAVSDEPYEPLGRIAVDGTAEAVVGDDGETAYLATTTGFAIVDVSDPFDPSLLFEETSLEVDGDPLLEILDIKVDGDRLVVPGPANASSSYPFHGFICYDVSDPSDPAVIDEPYETGFHIHNCYLEGEHLYVVANSEAENPLVVYDVADGIEEIGRWSLMEREPGWEEVGWLTRYLHDVYVHDDIAYLAHWNAGTYLLDVSDPASPEYLSHVSETSLEETRELEAVDDTSLGLPGNDHYSAVDETGDLLAVGREAWETGGEEPDGPGGIDLYDVSDPTDPVPRGSIDAPLAADESYQAGLWTTAHNFELRDEMLFSSWYRGGVKIHDVSDPESPEQLAWWRDPDEAGFWTARVAEPGETFVASSTPVIPNAPTEGALYTFRIRAGDQSDPPSLTDPTAVRSDDRDEDGPPNGTKGTGTGMTDRSGDEDDDPTPGFTTTAVGIGAGGVATLEWVRRRQ</sequence>
<feature type="region of interest" description="Disordered" evidence="1">
    <location>
        <begin position="419"/>
        <end position="493"/>
    </location>
</feature>
<dbReference type="RefSeq" id="WP_090378179.1">
    <property type="nucleotide sequence ID" value="NZ_FNLC01000001.1"/>
</dbReference>
<gene>
    <name evidence="2" type="ORF">SAMN04489842_0997</name>
</gene>